<evidence type="ECO:0000313" key="5">
    <source>
        <dbReference type="EMBL" id="CAF3858448.1"/>
    </source>
</evidence>
<proteinExistence type="predicted"/>
<dbReference type="EMBL" id="CAJNRE010018724">
    <property type="protein sequence ID" value="CAF2175680.1"/>
    <property type="molecule type" value="Genomic_DNA"/>
</dbReference>
<dbReference type="EMBL" id="CAJNOV010015508">
    <property type="protein sequence ID" value="CAF1575103.1"/>
    <property type="molecule type" value="Genomic_DNA"/>
</dbReference>
<dbReference type="Proteomes" id="UP000676336">
    <property type="component" value="Unassembled WGS sequence"/>
</dbReference>
<dbReference type="EMBL" id="CAJOBJ010000415">
    <property type="protein sequence ID" value="CAF3821115.1"/>
    <property type="molecule type" value="Genomic_DNA"/>
</dbReference>
<dbReference type="Proteomes" id="UP000681720">
    <property type="component" value="Unassembled WGS sequence"/>
</dbReference>
<reference evidence="3" key="1">
    <citation type="submission" date="2021-02" db="EMBL/GenBank/DDBJ databases">
        <authorList>
            <person name="Nowell W R."/>
        </authorList>
    </citation>
    <scope>NUCLEOTIDE SEQUENCE</scope>
</reference>
<evidence type="ECO:0000313" key="6">
    <source>
        <dbReference type="Proteomes" id="UP000663824"/>
    </source>
</evidence>
<dbReference type="EMBL" id="CAJNOW010015749">
    <property type="protein sequence ID" value="CAF1644733.1"/>
    <property type="molecule type" value="Genomic_DNA"/>
</dbReference>
<dbReference type="AlphaFoldDB" id="A0A816YWD3"/>
<evidence type="ECO:0000313" key="4">
    <source>
        <dbReference type="EMBL" id="CAF3821115.1"/>
    </source>
</evidence>
<evidence type="ECO:0000313" key="2">
    <source>
        <dbReference type="EMBL" id="CAF1644733.1"/>
    </source>
</evidence>
<sequence length="608" mass="70796">MTLKQTMTTTATTLEHIPIELFYEIFIYFQFHEVFNIFSNLNSRFAAIINNMPIIPVYSGSNGMNIAVTEFYYANLSKLNISCRLITLCVSDTLAIDNGIWLAEHLSTFINLRHLSLIDIKRSSFELILESLSPIKSLIMFSLRFSTDSRAAYTFSGVPESAYYDRIFHLFPSLRVCHLFFRRHIHSTLDSQFVLPFGRAFMPIQVKLLNLQSLALCCSPGFLEYLFEYLPQLEQLSYTQTAPWLPREHPLRYNSELTPINKRLAPNLRRLKIKWFNSTIKLKSINKLFERDVLFSLTNFRLCAKIVGSHVLHNLVSMLSNQCLYSFDVKWFVRIAMSVPNTDEILSDTCQNLKGSLPIELELSLKEDMYSMRATTIPRMNTSLCVYSYLDKNTMHGRSQWPYNRSVFNSQLFRCNYIIMNEDYRINDKFLSLSPPVVLWHQITSLSIPHPFNATHLHLLFSQTTNLRILELHYRREFQYKIDLKRKTLIHLFNDASLCNMLMSNGLRQLNLFPAFDQLNLIKIGNLIVKRLSSLQVIKLESLNVKLIEMSHILINGLDKLSFLTIIGADHYGEIYDKSLRDLQNSNTRSFRTEAPKTIDEDTLFVWL</sequence>
<accession>A0A816YWD3</accession>
<evidence type="ECO:0000313" key="1">
    <source>
        <dbReference type="EMBL" id="CAF1575103.1"/>
    </source>
</evidence>
<organism evidence="3 6">
    <name type="scientific">Rotaria magnacalcarata</name>
    <dbReference type="NCBI Taxonomy" id="392030"/>
    <lineage>
        <taxon>Eukaryota</taxon>
        <taxon>Metazoa</taxon>
        <taxon>Spiralia</taxon>
        <taxon>Gnathifera</taxon>
        <taxon>Rotifera</taxon>
        <taxon>Eurotatoria</taxon>
        <taxon>Bdelloidea</taxon>
        <taxon>Philodinida</taxon>
        <taxon>Philodinidae</taxon>
        <taxon>Rotaria</taxon>
    </lineage>
</organism>
<dbReference type="Proteomes" id="UP000663824">
    <property type="component" value="Unassembled WGS sequence"/>
</dbReference>
<protein>
    <recommendedName>
        <fullName evidence="7">F-box domain-containing protein</fullName>
    </recommendedName>
</protein>
<evidence type="ECO:0000313" key="3">
    <source>
        <dbReference type="EMBL" id="CAF2175680.1"/>
    </source>
</evidence>
<dbReference type="EMBL" id="CAJOBI010001015">
    <property type="protein sequence ID" value="CAF3858448.1"/>
    <property type="molecule type" value="Genomic_DNA"/>
</dbReference>
<name>A0A816YWD3_9BILA</name>
<dbReference type="Proteomes" id="UP000663855">
    <property type="component" value="Unassembled WGS sequence"/>
</dbReference>
<dbReference type="Proteomes" id="UP000663834">
    <property type="component" value="Unassembled WGS sequence"/>
</dbReference>
<gene>
    <name evidence="1" type="ORF">CJN711_LOCUS32343</name>
    <name evidence="4" type="ORF">GIL414_LOCUS2225</name>
    <name evidence="2" type="ORF">KQP761_LOCUS28757</name>
    <name evidence="3" type="ORF">MBJ925_LOCUS34064</name>
    <name evidence="5" type="ORF">SMN809_LOCUS4409</name>
</gene>
<dbReference type="OrthoDB" id="10001221at2759"/>
<comment type="caution">
    <text evidence="3">The sequence shown here is derived from an EMBL/GenBank/DDBJ whole genome shotgun (WGS) entry which is preliminary data.</text>
</comment>
<evidence type="ECO:0008006" key="7">
    <source>
        <dbReference type="Google" id="ProtNLM"/>
    </source>
</evidence>